<dbReference type="Proteomes" id="UP000095282">
    <property type="component" value="Unplaced"/>
</dbReference>
<reference evidence="3" key="1">
    <citation type="submission" date="2016-11" db="UniProtKB">
        <authorList>
            <consortium name="WormBaseParasite"/>
        </authorList>
    </citation>
    <scope>IDENTIFICATION</scope>
</reference>
<evidence type="ECO:0000313" key="3">
    <source>
        <dbReference type="WBParaSite" id="Csp11.Scaffold629.g14172.t1"/>
    </source>
</evidence>
<evidence type="ECO:0000259" key="1">
    <source>
        <dbReference type="Pfam" id="PF07735"/>
    </source>
</evidence>
<dbReference type="PANTHER" id="PTHR21503:SF36">
    <property type="entry name" value="F-BOX ASSOCIATED DOMAIN-CONTAINING PROTEIN"/>
    <property type="match status" value="1"/>
</dbReference>
<dbReference type="WBParaSite" id="Csp11.Scaffold629.g14172.t1">
    <property type="protein sequence ID" value="Csp11.Scaffold629.g14172.t1"/>
    <property type="gene ID" value="Csp11.Scaffold629.g14172"/>
</dbReference>
<evidence type="ECO:0000313" key="2">
    <source>
        <dbReference type="Proteomes" id="UP000095282"/>
    </source>
</evidence>
<organism evidence="2 3">
    <name type="scientific">Caenorhabditis tropicalis</name>
    <dbReference type="NCBI Taxonomy" id="1561998"/>
    <lineage>
        <taxon>Eukaryota</taxon>
        <taxon>Metazoa</taxon>
        <taxon>Ecdysozoa</taxon>
        <taxon>Nematoda</taxon>
        <taxon>Chromadorea</taxon>
        <taxon>Rhabditida</taxon>
        <taxon>Rhabditina</taxon>
        <taxon>Rhabditomorpha</taxon>
        <taxon>Rhabditoidea</taxon>
        <taxon>Rhabditidae</taxon>
        <taxon>Peloderinae</taxon>
        <taxon>Caenorhabditis</taxon>
    </lineage>
</organism>
<proteinExistence type="predicted"/>
<sequence length="352" mass="41325">MAPLKLTNLDYGCLRNISKKSEEMSLLNLAIALNSTKSEFLPVRAKIEYITLNIHKDSCVIEIKFGKRREVFWRISKLYCDGRSSEGTRDTFYLGGMKVDNRRLLRRDKHVIYSHCQNDILVCQKLIELMFTVYLPDEFCIYIARKCNISNILNLKALNQVQDLVFVVYQLSDQEFSHFNQKVHPKKSLTLNFFGYQNQNHGCEMNFDYDHLELVTAEWMTEENFLRIDCRRVQIGVTRLTNEILNKYIKNWVSGGNSKLERMSIHLENGDLDRILDGIETKCLKEIKQEKGIEYKAIEFFNDELYIDLAMEFNGFSGRHFTRSDGKTATVELKQNKKLYFVIWNENTVKIV</sequence>
<feature type="domain" description="Sdz-33 F-box" evidence="1">
    <location>
        <begin position="208"/>
        <end position="265"/>
    </location>
</feature>
<dbReference type="InterPro" id="IPR012885">
    <property type="entry name" value="F-box_Sdz-33"/>
</dbReference>
<dbReference type="AlphaFoldDB" id="A0A1I7U2F8"/>
<name>A0A1I7U2F8_9PELO</name>
<protein>
    <submittedName>
        <fullName evidence="3">FBA_2 domain-containing protein</fullName>
    </submittedName>
</protein>
<dbReference type="PANTHER" id="PTHR21503">
    <property type="entry name" value="F-BOX-CONTAINING HYPOTHETICAL PROTEIN C.ELEGANS"/>
    <property type="match status" value="1"/>
</dbReference>
<dbReference type="eggNOG" id="ENOG502THGI">
    <property type="taxonomic scope" value="Eukaryota"/>
</dbReference>
<accession>A0A1I7U2F8</accession>
<dbReference type="Pfam" id="PF07735">
    <property type="entry name" value="FBA_2"/>
    <property type="match status" value="1"/>
</dbReference>
<keyword evidence="2" id="KW-1185">Reference proteome</keyword>